<dbReference type="RefSeq" id="WP_253669805.1">
    <property type="nucleotide sequence ID" value="NZ_JAMTCP010000011.1"/>
</dbReference>
<organism evidence="1 2">
    <name type="scientific">Streptoalloteichus tenebrarius (strain ATCC 17920 / DSM 40477 / JCM 4838 / CBS 697.72 / NBRC 16177 / NCIMB 11028 / NRRL B-12390 / A12253. 1 / ISP 5477)</name>
    <name type="common">Streptomyces tenebrarius</name>
    <dbReference type="NCBI Taxonomy" id="1933"/>
    <lineage>
        <taxon>Bacteria</taxon>
        <taxon>Bacillati</taxon>
        <taxon>Actinomycetota</taxon>
        <taxon>Actinomycetes</taxon>
        <taxon>Pseudonocardiales</taxon>
        <taxon>Pseudonocardiaceae</taxon>
        <taxon>Streptoalloteichus</taxon>
    </lineage>
</organism>
<name>A0ABT1HTQ6_STRSD</name>
<gene>
    <name evidence="1" type="ORF">LX15_002592</name>
</gene>
<dbReference type="Gene3D" id="1.20.1260.10">
    <property type="match status" value="1"/>
</dbReference>
<accession>A0ABT1HTQ6</accession>
<dbReference type="EMBL" id="JAMTCP010000011">
    <property type="protein sequence ID" value="MCP2258894.1"/>
    <property type="molecule type" value="Genomic_DNA"/>
</dbReference>
<dbReference type="Proteomes" id="UP001205311">
    <property type="component" value="Unassembled WGS sequence"/>
</dbReference>
<evidence type="ECO:0000313" key="1">
    <source>
        <dbReference type="EMBL" id="MCP2258894.1"/>
    </source>
</evidence>
<reference evidence="1 2" key="1">
    <citation type="submission" date="2022-06" db="EMBL/GenBank/DDBJ databases">
        <title>Genomic Encyclopedia of Archaeal and Bacterial Type Strains, Phase II (KMG-II): from individual species to whole genera.</title>
        <authorList>
            <person name="Goeker M."/>
        </authorList>
    </citation>
    <scope>NUCLEOTIDE SEQUENCE [LARGE SCALE GENOMIC DNA]</scope>
    <source>
        <strain evidence="1 2">DSM 40477</strain>
    </source>
</reference>
<evidence type="ECO:0000313" key="2">
    <source>
        <dbReference type="Proteomes" id="UP001205311"/>
    </source>
</evidence>
<sequence>MRVGRAVSDAQEAELDLARQLRRVGERHAAEPDLYHLGHTLARRCGEHVERLAPFARRYGVRAREGRTESPHLLEALRRRSGELVGHSELAGLLLLRDLRDLSLTAHEAEIAWVILAQVAQAVRDPELLQVATECQEDARTRGKWLRTRIKQAAPQVLVAG</sequence>
<protein>
    <submittedName>
        <fullName evidence="1">Uncharacterized protein</fullName>
    </submittedName>
</protein>
<dbReference type="InterPro" id="IPR012347">
    <property type="entry name" value="Ferritin-like"/>
</dbReference>
<keyword evidence="2" id="KW-1185">Reference proteome</keyword>
<comment type="caution">
    <text evidence="1">The sequence shown here is derived from an EMBL/GenBank/DDBJ whole genome shotgun (WGS) entry which is preliminary data.</text>
</comment>
<proteinExistence type="predicted"/>